<evidence type="ECO:0000256" key="1">
    <source>
        <dbReference type="ARBA" id="ARBA00011083"/>
    </source>
</evidence>
<dbReference type="AlphaFoldDB" id="A0A7L5BTZ4"/>
<comment type="pathway">
    <text evidence="4">Amine and polyamine degradation; putrescine degradation; 4-aminobutanoate from putrescine: step 4/4.</text>
</comment>
<dbReference type="Proteomes" id="UP000503336">
    <property type="component" value="Chromosome"/>
</dbReference>
<evidence type="ECO:0000256" key="4">
    <source>
        <dbReference type="ARBA" id="ARBA00060634"/>
    </source>
</evidence>
<reference evidence="6 7" key="1">
    <citation type="submission" date="2020-02" db="EMBL/GenBank/DDBJ databases">
        <title>complete genome sequence of Rhodobacteraceae bacterium.</title>
        <authorList>
            <person name="Park J."/>
            <person name="Kim Y.-S."/>
            <person name="Kim K.-H."/>
        </authorList>
    </citation>
    <scope>NUCLEOTIDE SEQUENCE [LARGE SCALE GENOMIC DNA]</scope>
    <source>
        <strain evidence="6 7">RR4-56</strain>
    </source>
</reference>
<dbReference type="PROSITE" id="PS51273">
    <property type="entry name" value="GATASE_TYPE_1"/>
    <property type="match status" value="1"/>
</dbReference>
<proteinExistence type="inferred from homology"/>
<dbReference type="PANTHER" id="PTHR43235">
    <property type="entry name" value="GLUTAMINE AMIDOTRANSFERASE PB2B2.05-RELATED"/>
    <property type="match status" value="1"/>
</dbReference>
<dbReference type="KEGG" id="hdh:G5B40_02245"/>
<evidence type="ECO:0000256" key="2">
    <source>
        <dbReference type="ARBA" id="ARBA00052718"/>
    </source>
</evidence>
<evidence type="ECO:0000256" key="3">
    <source>
        <dbReference type="ARBA" id="ARBA00055068"/>
    </source>
</evidence>
<dbReference type="InterPro" id="IPR011697">
    <property type="entry name" value="Peptidase_C26"/>
</dbReference>
<evidence type="ECO:0000313" key="7">
    <source>
        <dbReference type="Proteomes" id="UP000503336"/>
    </source>
</evidence>
<dbReference type="RefSeq" id="WP_165094480.1">
    <property type="nucleotide sequence ID" value="NZ_CP049056.1"/>
</dbReference>
<dbReference type="CDD" id="cd01745">
    <property type="entry name" value="GATase1_2"/>
    <property type="match status" value="1"/>
</dbReference>
<keyword evidence="7" id="KW-1185">Reference proteome</keyword>
<dbReference type="GO" id="GO:0033969">
    <property type="term" value="F:gamma-glutamyl-gamma-aminobutyrate hydrolase activity"/>
    <property type="evidence" value="ECO:0007669"/>
    <property type="project" value="UniProtKB-EC"/>
</dbReference>
<dbReference type="InterPro" id="IPR029062">
    <property type="entry name" value="Class_I_gatase-like"/>
</dbReference>
<evidence type="ECO:0000313" key="6">
    <source>
        <dbReference type="EMBL" id="QIE54363.1"/>
    </source>
</evidence>
<dbReference type="EMBL" id="CP049056">
    <property type="protein sequence ID" value="QIE54363.1"/>
    <property type="molecule type" value="Genomic_DNA"/>
</dbReference>
<protein>
    <recommendedName>
        <fullName evidence="5">gamma-glutamyl-gamma-aminobutyrate hydrolase</fullName>
        <ecNumber evidence="5">3.5.1.94</ecNumber>
    </recommendedName>
</protein>
<name>A0A7L5BTZ4_9RHOB</name>
<dbReference type="FunFam" id="3.40.50.880:FF:000030">
    <property type="entry name" value="Gamma-glutamyl-gamma-aminobutyrate hydrolase PuuD"/>
    <property type="match status" value="1"/>
</dbReference>
<organism evidence="6 7">
    <name type="scientific">Pikeienuella piscinae</name>
    <dbReference type="NCBI Taxonomy" id="2748098"/>
    <lineage>
        <taxon>Bacteria</taxon>
        <taxon>Pseudomonadati</taxon>
        <taxon>Pseudomonadota</taxon>
        <taxon>Alphaproteobacteria</taxon>
        <taxon>Rhodobacterales</taxon>
        <taxon>Paracoccaceae</taxon>
        <taxon>Pikeienuella</taxon>
    </lineage>
</organism>
<accession>A0A7L5BTZ4</accession>
<comment type="function">
    <text evidence="3">Involved in the breakdown of putrescine via hydrolysis of the gamma-glutamyl linkage of gamma-glutamyl-gamma-aminobutyrate.</text>
</comment>
<evidence type="ECO:0000256" key="5">
    <source>
        <dbReference type="ARBA" id="ARBA00066788"/>
    </source>
</evidence>
<dbReference type="Pfam" id="PF07722">
    <property type="entry name" value="Peptidase_C26"/>
    <property type="match status" value="1"/>
</dbReference>
<dbReference type="EC" id="3.5.1.94" evidence="5"/>
<gene>
    <name evidence="6" type="ORF">G5B40_02245</name>
</gene>
<comment type="similarity">
    <text evidence="1">Belongs to the peptidase C26 family.</text>
</comment>
<dbReference type="InterPro" id="IPR044668">
    <property type="entry name" value="PuuD-like"/>
</dbReference>
<dbReference type="Gene3D" id="3.40.50.880">
    <property type="match status" value="1"/>
</dbReference>
<comment type="catalytic activity">
    <reaction evidence="2">
        <text>4-(gamma-L-glutamylamino)butanoate + H2O = 4-aminobutanoate + L-glutamate</text>
        <dbReference type="Rhea" id="RHEA:19737"/>
        <dbReference type="ChEBI" id="CHEBI:15377"/>
        <dbReference type="ChEBI" id="CHEBI:29985"/>
        <dbReference type="ChEBI" id="CHEBI:58800"/>
        <dbReference type="ChEBI" id="CHEBI:59888"/>
        <dbReference type="EC" id="3.5.1.94"/>
    </reaction>
</comment>
<dbReference type="GO" id="GO:0005829">
    <property type="term" value="C:cytosol"/>
    <property type="evidence" value="ECO:0007669"/>
    <property type="project" value="TreeGrafter"/>
</dbReference>
<keyword evidence="6" id="KW-0378">Hydrolase</keyword>
<dbReference type="SUPFAM" id="SSF52317">
    <property type="entry name" value="Class I glutamine amidotransferase-like"/>
    <property type="match status" value="1"/>
</dbReference>
<dbReference type="PANTHER" id="PTHR43235:SF1">
    <property type="entry name" value="GLUTAMINE AMIDOTRANSFERASE PB2B2.05-RELATED"/>
    <property type="match status" value="1"/>
</dbReference>
<dbReference type="GO" id="GO:0006598">
    <property type="term" value="P:polyamine catabolic process"/>
    <property type="evidence" value="ECO:0007669"/>
    <property type="project" value="TreeGrafter"/>
</dbReference>
<sequence>MTRPIIGVSGGYHLINDAYRVQATGERNLSAVAHAAGGLPLIIPGMPDSVSPAEILDSIDGLFLTGGRPNVHPSRYGHEPSAAHEPYDEGRDDIVLPLIRGAVEIGMPVFGVCRGIQEIAVALGGTLHPEVRDLPGKMNHRMPPGEKDMAVIFRKRHKVRLTPGGWFARTLGTEEIVTNSLHGQAVVDPGPNLEVEGVSEDGVIEAIRVPGARGLAIGVQWHAEYEAEADPVSAMLFSKFGEAAKTWRHSRAA</sequence>